<dbReference type="InterPro" id="IPR003959">
    <property type="entry name" value="ATPase_AAA_core"/>
</dbReference>
<dbReference type="InterPro" id="IPR008144">
    <property type="entry name" value="Guanylate_kin-like_dom"/>
</dbReference>
<protein>
    <recommendedName>
        <fullName evidence="1">Guanylate kinase-like domain-containing protein</fullName>
    </recommendedName>
</protein>
<reference evidence="2 3" key="1">
    <citation type="submission" date="2015-08" db="EMBL/GenBank/DDBJ databases">
        <title>Complete genome sequence of Sulfurifustis variabilis.</title>
        <authorList>
            <person name="Miura A."/>
            <person name="Kojima H."/>
            <person name="Fukui M."/>
        </authorList>
    </citation>
    <scope>NUCLEOTIDE SEQUENCE [LARGE SCALE GENOMIC DNA]</scope>
    <source>
        <strain evidence="3">skN76</strain>
    </source>
</reference>
<dbReference type="InterPro" id="IPR027417">
    <property type="entry name" value="P-loop_NTPase"/>
</dbReference>
<dbReference type="PROSITE" id="PS50052">
    <property type="entry name" value="GUANYLATE_KINASE_2"/>
    <property type="match status" value="1"/>
</dbReference>
<dbReference type="Gene3D" id="3.40.50.300">
    <property type="entry name" value="P-loop containing nucleotide triphosphate hydrolases"/>
    <property type="match status" value="1"/>
</dbReference>
<dbReference type="InterPro" id="IPR003593">
    <property type="entry name" value="AAA+_ATPase"/>
</dbReference>
<dbReference type="Pfam" id="PF00004">
    <property type="entry name" value="AAA"/>
    <property type="match status" value="1"/>
</dbReference>
<proteinExistence type="predicted"/>
<dbReference type="GO" id="GO:0005524">
    <property type="term" value="F:ATP binding"/>
    <property type="evidence" value="ECO:0007669"/>
    <property type="project" value="InterPro"/>
</dbReference>
<sequence length="348" mass="38995">MSGLVQNVWDFTDMTLKTRFAQALERGVARYPIFRSVRIAARRDLEALFDDLAVNLGWRATRLDTGNVILDAEGLFVSARGFRKADYASCQFAIWAKDVESAARARDALLARIGDAIITEPMFSIDWHFLTAKNELENADIEEMADDVLHDAAYPELETSLPDFIHRYLASPETVLVLQGPPGTGKTRLIRAILAEISRRKAGNAHVLYTADKRTTENDEIFVKFITGWHDVFVVEDADHLLRPRAEGNENLHRFLTIADGVVRAQGRKIIFSTNLPNIGDLDDALIRPGRCFARVHTRGLVAEEAQRLLESLSGGSRDRAAAAWSRLRASADRTYSLAEIYKTLEAR</sequence>
<dbReference type="EMBL" id="AP014936">
    <property type="protein sequence ID" value="BAU49126.1"/>
    <property type="molecule type" value="Genomic_DNA"/>
</dbReference>
<evidence type="ECO:0000313" key="2">
    <source>
        <dbReference type="EMBL" id="BAU49126.1"/>
    </source>
</evidence>
<dbReference type="SUPFAM" id="SSF52540">
    <property type="entry name" value="P-loop containing nucleoside triphosphate hydrolases"/>
    <property type="match status" value="1"/>
</dbReference>
<dbReference type="Proteomes" id="UP000218899">
    <property type="component" value="Chromosome"/>
</dbReference>
<accession>A0A1B4V6E6</accession>
<dbReference type="SMART" id="SM00382">
    <property type="entry name" value="AAA"/>
    <property type="match status" value="1"/>
</dbReference>
<keyword evidence="3" id="KW-1185">Reference proteome</keyword>
<evidence type="ECO:0000259" key="1">
    <source>
        <dbReference type="PROSITE" id="PS50052"/>
    </source>
</evidence>
<evidence type="ECO:0000313" key="3">
    <source>
        <dbReference type="Proteomes" id="UP000218899"/>
    </source>
</evidence>
<name>A0A1B4V6E6_9GAMM</name>
<gene>
    <name evidence="2" type="ORF">SVA_2578</name>
</gene>
<feature type="domain" description="Guanylate kinase-like" evidence="1">
    <location>
        <begin position="173"/>
        <end position="346"/>
    </location>
</feature>
<dbReference type="GO" id="GO:0016887">
    <property type="term" value="F:ATP hydrolysis activity"/>
    <property type="evidence" value="ECO:0007669"/>
    <property type="project" value="InterPro"/>
</dbReference>
<dbReference type="KEGG" id="sva:SVA_2578"/>
<organism evidence="2 3">
    <name type="scientific">Sulfurifustis variabilis</name>
    <dbReference type="NCBI Taxonomy" id="1675686"/>
    <lineage>
        <taxon>Bacteria</taxon>
        <taxon>Pseudomonadati</taxon>
        <taxon>Pseudomonadota</taxon>
        <taxon>Gammaproteobacteria</taxon>
        <taxon>Acidiferrobacterales</taxon>
        <taxon>Acidiferrobacteraceae</taxon>
        <taxon>Sulfurifustis</taxon>
    </lineage>
</organism>
<dbReference type="AlphaFoldDB" id="A0A1B4V6E6"/>